<dbReference type="GO" id="GO:0055064">
    <property type="term" value="P:chloride ion homeostasis"/>
    <property type="evidence" value="ECO:0007669"/>
    <property type="project" value="TreeGrafter"/>
</dbReference>
<evidence type="ECO:0000259" key="10">
    <source>
        <dbReference type="Pfam" id="PF00324"/>
    </source>
</evidence>
<feature type="transmembrane region" description="Helical" evidence="9">
    <location>
        <begin position="333"/>
        <end position="354"/>
    </location>
</feature>
<dbReference type="EMBL" id="CAACVR010000023">
    <property type="protein sequence ID" value="VEU22560.1"/>
    <property type="molecule type" value="Genomic_DNA"/>
</dbReference>
<evidence type="ECO:0000256" key="8">
    <source>
        <dbReference type="SAM" id="MobiDB-lite"/>
    </source>
</evidence>
<dbReference type="OrthoDB" id="2020542at2759"/>
<reference evidence="11 12" key="1">
    <citation type="submission" date="2018-12" db="EMBL/GenBank/DDBJ databases">
        <authorList>
            <person name="Tiukova I."/>
            <person name="Dainat J."/>
        </authorList>
    </citation>
    <scope>NUCLEOTIDE SEQUENCE [LARGE SCALE GENOMIC DNA]</scope>
</reference>
<feature type="transmembrane region" description="Helical" evidence="9">
    <location>
        <begin position="102"/>
        <end position="124"/>
    </location>
</feature>
<dbReference type="FunFam" id="1.20.1740.10:FF:000013">
    <property type="entry name" value="Solute carrier family 12 member"/>
    <property type="match status" value="1"/>
</dbReference>
<comment type="subcellular location">
    <subcellularLocation>
        <location evidence="1">Membrane</location>
        <topology evidence="1">Multi-pass membrane protein</topology>
    </subcellularLocation>
</comment>
<feature type="transmembrane region" description="Helical" evidence="9">
    <location>
        <begin position="448"/>
        <end position="467"/>
    </location>
</feature>
<protein>
    <submittedName>
        <fullName evidence="11">DEKNAAC103487</fullName>
    </submittedName>
</protein>
<feature type="transmembrane region" description="Helical" evidence="9">
    <location>
        <begin position="503"/>
        <end position="523"/>
    </location>
</feature>
<evidence type="ECO:0000256" key="2">
    <source>
        <dbReference type="ARBA" id="ARBA00006983"/>
    </source>
</evidence>
<organism evidence="11 12">
    <name type="scientific">Brettanomyces naardenensis</name>
    <name type="common">Yeast</name>
    <dbReference type="NCBI Taxonomy" id="13370"/>
    <lineage>
        <taxon>Eukaryota</taxon>
        <taxon>Fungi</taxon>
        <taxon>Dikarya</taxon>
        <taxon>Ascomycota</taxon>
        <taxon>Saccharomycotina</taxon>
        <taxon>Pichiomycetes</taxon>
        <taxon>Pichiales</taxon>
        <taxon>Pichiaceae</taxon>
        <taxon>Brettanomyces</taxon>
    </lineage>
</organism>
<keyword evidence="5 9" id="KW-0812">Transmembrane</keyword>
<dbReference type="InterPro" id="IPR004841">
    <property type="entry name" value="AA-permease/SLC12A_dom"/>
</dbReference>
<dbReference type="PANTHER" id="PTHR11827:SF72">
    <property type="entry name" value="GH08340P"/>
    <property type="match status" value="1"/>
</dbReference>
<dbReference type="GO" id="GO:0005774">
    <property type="term" value="C:vacuolar membrane"/>
    <property type="evidence" value="ECO:0007669"/>
    <property type="project" value="TreeGrafter"/>
</dbReference>
<feature type="transmembrane region" description="Helical" evidence="9">
    <location>
        <begin position="235"/>
        <end position="257"/>
    </location>
</feature>
<feature type="compositionally biased region" description="Basic residues" evidence="8">
    <location>
        <begin position="1074"/>
        <end position="1085"/>
    </location>
</feature>
<feature type="region of interest" description="Disordered" evidence="8">
    <location>
        <begin position="1062"/>
        <end position="1095"/>
    </location>
</feature>
<feature type="transmembrane region" description="Helical" evidence="9">
    <location>
        <begin position="207"/>
        <end position="228"/>
    </location>
</feature>
<dbReference type="STRING" id="13370.A0A448YNR5"/>
<feature type="transmembrane region" description="Helical" evidence="9">
    <location>
        <begin position="162"/>
        <end position="187"/>
    </location>
</feature>
<evidence type="ECO:0000256" key="5">
    <source>
        <dbReference type="ARBA" id="ARBA00022692"/>
    </source>
</evidence>
<keyword evidence="7 9" id="KW-0472">Membrane</keyword>
<feature type="compositionally biased region" description="Basic and acidic residues" evidence="8">
    <location>
        <begin position="1086"/>
        <end position="1095"/>
    </location>
</feature>
<comment type="similarity">
    <text evidence="2">Belongs to the amino acid-polyamine-organocation (APC) superfamily. YAT (TC 2.A.3.10) family.</text>
</comment>
<comment type="similarity">
    <text evidence="3">Belongs to the SLC12A transporter family.</text>
</comment>
<evidence type="ECO:0000256" key="6">
    <source>
        <dbReference type="ARBA" id="ARBA00022989"/>
    </source>
</evidence>
<dbReference type="Proteomes" id="UP000290900">
    <property type="component" value="Unassembled WGS sequence"/>
</dbReference>
<evidence type="ECO:0000313" key="12">
    <source>
        <dbReference type="Proteomes" id="UP000290900"/>
    </source>
</evidence>
<dbReference type="Gene3D" id="1.20.1740.10">
    <property type="entry name" value="Amino acid/polyamine transporter I"/>
    <property type="match status" value="1"/>
</dbReference>
<dbReference type="FunCoup" id="A0A448YNR5">
    <property type="interactions" value="180"/>
</dbReference>
<evidence type="ECO:0000313" key="11">
    <source>
        <dbReference type="EMBL" id="VEU22560.1"/>
    </source>
</evidence>
<feature type="region of interest" description="Disordered" evidence="8">
    <location>
        <begin position="1"/>
        <end position="50"/>
    </location>
</feature>
<dbReference type="GO" id="GO:0055075">
    <property type="term" value="P:potassium ion homeostasis"/>
    <property type="evidence" value="ECO:0007669"/>
    <property type="project" value="TreeGrafter"/>
</dbReference>
<dbReference type="InParanoid" id="A0A448YNR5"/>
<feature type="compositionally biased region" description="Acidic residues" evidence="8">
    <location>
        <begin position="898"/>
        <end position="913"/>
    </location>
</feature>
<dbReference type="PANTHER" id="PTHR11827">
    <property type="entry name" value="SOLUTE CARRIER FAMILY 12, CATION COTRANSPORTERS"/>
    <property type="match status" value="1"/>
</dbReference>
<dbReference type="GO" id="GO:0034486">
    <property type="term" value="P:vacuolar transmembrane transport"/>
    <property type="evidence" value="ECO:0007669"/>
    <property type="project" value="TreeGrafter"/>
</dbReference>
<keyword evidence="4" id="KW-0813">Transport</keyword>
<feature type="transmembrane region" description="Helical" evidence="9">
    <location>
        <begin position="479"/>
        <end position="497"/>
    </location>
</feature>
<evidence type="ECO:0000256" key="9">
    <source>
        <dbReference type="SAM" id="Phobius"/>
    </source>
</evidence>
<evidence type="ECO:0000256" key="7">
    <source>
        <dbReference type="ARBA" id="ARBA00023136"/>
    </source>
</evidence>
<evidence type="ECO:0000256" key="4">
    <source>
        <dbReference type="ARBA" id="ARBA00022448"/>
    </source>
</evidence>
<gene>
    <name evidence="11" type="ORF">BRENAR_LOCUS3291</name>
</gene>
<sequence length="1271" mass="138302">MNPLKAPLVRSRDSYGSTQGTPTAMRRRYGGQRYSTGRGQPRGEYSLGDAPVGVPPNATAGIHLKPSGHPEEITGTTKLGTVAGVTMPTILNVLSILMFLRFGFVLGQMGILGTLLLLVLSYGIDLLTTLSVSAIATNGTVKGGGAYYMISRSLGVEFGGAIGIILYIGQILNAALNVAGLIEPLLYNFGTHAGVMAKLLPEDPSWQLLYSTALLGACTLVAFVGAGLVSRCGGVFTIVLLTATLSVPISALFVRAFQVPGLGVDYSGLSLETLVGNLWPHYTAGASGSQIPGVETFNDIFGIFFPATAGILAGSSLSEDLQNPSKAIPTGTLQGLLVTVVCYFLVICAMGASIPRQLLYRDVQVMQTVSGAPVLVILGEIATALFSVIVGLVGAAQLLQALGRDEIFPGTRSRKKKTSSDSGWQALAVTWLLSQLCLFADVNQLATMITMAFLMTFIAINVACALLKLGSAPNFRPSFRYFTAYTAIAGSAASVLAMFIVDGLSACLIITFLAFLIVLIHYISPPKQWGDVSQSLIYHQVRKYLLKLRQDNVKYWRPQILLLVDNPRTTWRLICFCNHLKKGGLYILGHVVVSRRFQHRVGELNKQRSALEKVRDLSRIKAFVQISIAPTFSWGVRNVFLGSGLGGMKPNITILAFYDLSSYSREQLHLPSGLKFENRTDQYANQVTVGMERLPTDACPLEPKVKLTEWVGALEDLSLLNSNVAVAKGFPRLLIPNEEEPSVSEDAKKFIDLYPIQMASKVTDKTGDKNILTTNFDTYTLILQLGAILHTVPSWHKTHKVRVVVFVEYEGDVADETERVRSLLEILRIEAQVVVKCLDSGELETYEYIAKGRGSTDSAVAHMVDEAMGEDKWWRAFREYREEVEIEAAEAAETAEAIQEEDEGDEADEEMEEGNTPHTVSNATPIRHIRTQSRLPPAPESSVSVNPRAIRKLEQTPRDRYSFSKLSNLGVSLSMVASKLPAFAIHRMEEETPDDDWAYSRSTSDTESVMSYASSSVSALPSPYMLPKNATATADHVPHLSISSQNSSTALNSSGGYKSPTLVASDGASSVASSRKRGAARHMRKPRFDSLKSNHSLRNERSLMVFSAETMPTSHVLEDAQGNEPSIVFVKDKPKKRNGKEEGEEEKEGRNVVTGIKAKNESIPGSEAVESDDSSITSCASLSKVSSESSSSSLSFNELPNRCQFLILNELMRKTSKDSALIFSTLPVPEIGMHENEEDCIEYASNLELWCNGLPPILLINAKTMTVTTNL</sequence>
<feature type="region of interest" description="Disordered" evidence="8">
    <location>
        <begin position="1119"/>
        <end position="1172"/>
    </location>
</feature>
<proteinExistence type="inferred from homology"/>
<dbReference type="Pfam" id="PF00324">
    <property type="entry name" value="AA_permease"/>
    <property type="match status" value="1"/>
</dbReference>
<feature type="compositionally biased region" description="Low complexity" evidence="8">
    <location>
        <begin position="1063"/>
        <end position="1073"/>
    </location>
</feature>
<evidence type="ECO:0000256" key="3">
    <source>
        <dbReference type="ARBA" id="ARBA00010593"/>
    </source>
</evidence>
<keyword evidence="12" id="KW-1185">Reference proteome</keyword>
<feature type="transmembrane region" description="Helical" evidence="9">
    <location>
        <begin position="423"/>
        <end position="442"/>
    </location>
</feature>
<dbReference type="GO" id="GO:0015379">
    <property type="term" value="F:potassium:chloride symporter activity"/>
    <property type="evidence" value="ECO:0007669"/>
    <property type="project" value="TreeGrafter"/>
</dbReference>
<accession>A0A448YNR5</accession>
<dbReference type="GO" id="GO:0006884">
    <property type="term" value="P:cell volume homeostasis"/>
    <property type="evidence" value="ECO:0007669"/>
    <property type="project" value="TreeGrafter"/>
</dbReference>
<dbReference type="AlphaFoldDB" id="A0A448YNR5"/>
<name>A0A448YNR5_BRENA</name>
<evidence type="ECO:0000256" key="1">
    <source>
        <dbReference type="ARBA" id="ARBA00004141"/>
    </source>
</evidence>
<keyword evidence="6 9" id="KW-1133">Transmembrane helix</keyword>
<feature type="domain" description="Amino acid permease/ SLC12A" evidence="10">
    <location>
        <begin position="84"/>
        <end position="560"/>
    </location>
</feature>
<dbReference type="InterPro" id="IPR004842">
    <property type="entry name" value="SLC12A_fam"/>
</dbReference>
<feature type="region of interest" description="Disordered" evidence="8">
    <location>
        <begin position="893"/>
        <end position="922"/>
    </location>
</feature>
<feature type="transmembrane region" description="Helical" evidence="9">
    <location>
        <begin position="374"/>
        <end position="402"/>
    </location>
</feature>